<sequence length="99" mass="11032">MCLHRVLLNRLHVLSTTRLRATTANFFKKKKRRGVAKLHLILDVAISCIRDPFTPGVLWQPSRVFSLSSAHSCDVELVPKRESEGGGAAGEECASWFVL</sequence>
<keyword evidence="2" id="KW-1185">Reference proteome</keyword>
<evidence type="ECO:0000313" key="1">
    <source>
        <dbReference type="EMBL" id="KAJ1114778.1"/>
    </source>
</evidence>
<reference evidence="1" key="1">
    <citation type="journal article" date="2022" name="bioRxiv">
        <title>Sequencing and chromosome-scale assembly of the giantPleurodeles waltlgenome.</title>
        <authorList>
            <person name="Brown T."/>
            <person name="Elewa A."/>
            <person name="Iarovenko S."/>
            <person name="Subramanian E."/>
            <person name="Araus A.J."/>
            <person name="Petzold A."/>
            <person name="Susuki M."/>
            <person name="Suzuki K.-i.T."/>
            <person name="Hayashi T."/>
            <person name="Toyoda A."/>
            <person name="Oliveira C."/>
            <person name="Osipova E."/>
            <person name="Leigh N.D."/>
            <person name="Simon A."/>
            <person name="Yun M.H."/>
        </authorList>
    </citation>
    <scope>NUCLEOTIDE SEQUENCE</scope>
    <source>
        <strain evidence="1">20211129_DDA</strain>
        <tissue evidence="1">Liver</tissue>
    </source>
</reference>
<gene>
    <name evidence="1" type="ORF">NDU88_003009</name>
</gene>
<protein>
    <submittedName>
        <fullName evidence="1">Uncharacterized protein</fullName>
    </submittedName>
</protein>
<evidence type="ECO:0000313" key="2">
    <source>
        <dbReference type="Proteomes" id="UP001066276"/>
    </source>
</evidence>
<name>A0AAV7NNH9_PLEWA</name>
<comment type="caution">
    <text evidence="1">The sequence shown here is derived from an EMBL/GenBank/DDBJ whole genome shotgun (WGS) entry which is preliminary data.</text>
</comment>
<dbReference type="EMBL" id="JANPWB010000012">
    <property type="protein sequence ID" value="KAJ1114778.1"/>
    <property type="molecule type" value="Genomic_DNA"/>
</dbReference>
<accession>A0AAV7NNH9</accession>
<dbReference type="Proteomes" id="UP001066276">
    <property type="component" value="Chromosome 8"/>
</dbReference>
<organism evidence="1 2">
    <name type="scientific">Pleurodeles waltl</name>
    <name type="common">Iberian ribbed newt</name>
    <dbReference type="NCBI Taxonomy" id="8319"/>
    <lineage>
        <taxon>Eukaryota</taxon>
        <taxon>Metazoa</taxon>
        <taxon>Chordata</taxon>
        <taxon>Craniata</taxon>
        <taxon>Vertebrata</taxon>
        <taxon>Euteleostomi</taxon>
        <taxon>Amphibia</taxon>
        <taxon>Batrachia</taxon>
        <taxon>Caudata</taxon>
        <taxon>Salamandroidea</taxon>
        <taxon>Salamandridae</taxon>
        <taxon>Pleurodelinae</taxon>
        <taxon>Pleurodeles</taxon>
    </lineage>
</organism>
<dbReference type="AlphaFoldDB" id="A0AAV7NNH9"/>
<proteinExistence type="predicted"/>